<evidence type="ECO:0000256" key="2">
    <source>
        <dbReference type="SAM" id="MobiDB-lite"/>
    </source>
</evidence>
<name>A0A164TIR4_9AGAM</name>
<feature type="region of interest" description="Disordered" evidence="2">
    <location>
        <begin position="239"/>
        <end position="372"/>
    </location>
</feature>
<keyword evidence="4" id="KW-1185">Reference proteome</keyword>
<dbReference type="InterPro" id="IPR025066">
    <property type="entry name" value="CCDC174-like"/>
</dbReference>
<evidence type="ECO:0000313" key="4">
    <source>
        <dbReference type="Proteomes" id="UP000076722"/>
    </source>
</evidence>
<dbReference type="AlphaFoldDB" id="A0A164TIR4"/>
<evidence type="ECO:0000313" key="3">
    <source>
        <dbReference type="EMBL" id="KZS92398.1"/>
    </source>
</evidence>
<feature type="compositionally biased region" description="Acidic residues" evidence="2">
    <location>
        <begin position="125"/>
        <end position="135"/>
    </location>
</feature>
<feature type="compositionally biased region" description="Basic and acidic residues" evidence="2">
    <location>
        <begin position="294"/>
        <end position="312"/>
    </location>
</feature>
<dbReference type="EMBL" id="KV419410">
    <property type="protein sequence ID" value="KZS92398.1"/>
    <property type="molecule type" value="Genomic_DNA"/>
</dbReference>
<accession>A0A164TIR4</accession>
<dbReference type="Pfam" id="PF13300">
    <property type="entry name" value="DUF4078"/>
    <property type="match status" value="1"/>
</dbReference>
<organism evidence="3 4">
    <name type="scientific">Sistotremastrum niveocremeum HHB9708</name>
    <dbReference type="NCBI Taxonomy" id="1314777"/>
    <lineage>
        <taxon>Eukaryota</taxon>
        <taxon>Fungi</taxon>
        <taxon>Dikarya</taxon>
        <taxon>Basidiomycota</taxon>
        <taxon>Agaricomycotina</taxon>
        <taxon>Agaricomycetes</taxon>
        <taxon>Sistotremastrales</taxon>
        <taxon>Sistotremastraceae</taxon>
        <taxon>Sertulicium</taxon>
        <taxon>Sertulicium niveocremeum</taxon>
    </lineage>
</organism>
<feature type="region of interest" description="Disordered" evidence="2">
    <location>
        <begin position="46"/>
        <end position="66"/>
    </location>
</feature>
<sequence>MATKARAAGVTATSFWDLKSELVKQEETFSKAKSLGNNAIVGGVKRADKKPSKWELPNKGVHGRASRDVEWEALSKPTLESTRAALEKKAAIYEKLRKGKSGGLSEKQYEALLVDFDEKANNEPFESDSEDEDESLTVPVDPADFISQDPMVEYEDEFGRVRTVRKSEVPREFMAAKEETVEQEYDPYLIKNPVNHFPVYEPSAERLAQIKETYSEENNPLASRYDASGDNRAKGAAFYQFSKDEEERQRQMEELKKTREETQKNRTETGAIDVVPGQSEDVKDAEEGGLSRSRAMEKRKKDIEDRRKMIEAKRRKLTHHLPEPDFVPSSSSPSSVHPPPAHSEKPHSPAPPAATDADDFLANLERDLLSKR</sequence>
<dbReference type="PANTHER" id="PTHR15885:SF1">
    <property type="entry name" value="COILED-COIL DOMAIN-CONTAINING PROTEIN 174"/>
    <property type="match status" value="1"/>
</dbReference>
<reference evidence="3 4" key="1">
    <citation type="journal article" date="2016" name="Mol. Biol. Evol.">
        <title>Comparative Genomics of Early-Diverging Mushroom-Forming Fungi Provides Insights into the Origins of Lignocellulose Decay Capabilities.</title>
        <authorList>
            <person name="Nagy L.G."/>
            <person name="Riley R."/>
            <person name="Tritt A."/>
            <person name="Adam C."/>
            <person name="Daum C."/>
            <person name="Floudas D."/>
            <person name="Sun H."/>
            <person name="Yadav J.S."/>
            <person name="Pangilinan J."/>
            <person name="Larsson K.H."/>
            <person name="Matsuura K."/>
            <person name="Barry K."/>
            <person name="Labutti K."/>
            <person name="Kuo R."/>
            <person name="Ohm R.A."/>
            <person name="Bhattacharya S.S."/>
            <person name="Shirouzu T."/>
            <person name="Yoshinaga Y."/>
            <person name="Martin F.M."/>
            <person name="Grigoriev I.V."/>
            <person name="Hibbett D.S."/>
        </authorList>
    </citation>
    <scope>NUCLEOTIDE SEQUENCE [LARGE SCALE GENOMIC DNA]</scope>
    <source>
        <strain evidence="3 4">HHB9708</strain>
    </source>
</reference>
<evidence type="ECO:0000256" key="1">
    <source>
        <dbReference type="ARBA" id="ARBA00023054"/>
    </source>
</evidence>
<dbReference type="GO" id="GO:0005634">
    <property type="term" value="C:nucleus"/>
    <property type="evidence" value="ECO:0007669"/>
    <property type="project" value="TreeGrafter"/>
</dbReference>
<dbReference type="Proteomes" id="UP000076722">
    <property type="component" value="Unassembled WGS sequence"/>
</dbReference>
<dbReference type="PANTHER" id="PTHR15885">
    <property type="entry name" value="COILED-COIL DOMAIN-CONTAINING PROTEIN 174"/>
    <property type="match status" value="1"/>
</dbReference>
<proteinExistence type="predicted"/>
<dbReference type="OrthoDB" id="333551at2759"/>
<feature type="compositionally biased region" description="Basic and acidic residues" evidence="2">
    <location>
        <begin position="242"/>
        <end position="267"/>
    </location>
</feature>
<protein>
    <submittedName>
        <fullName evidence="3">Uncharacterized protein</fullName>
    </submittedName>
</protein>
<feature type="region of interest" description="Disordered" evidence="2">
    <location>
        <begin position="120"/>
        <end position="149"/>
    </location>
</feature>
<keyword evidence="1" id="KW-0175">Coiled coil</keyword>
<dbReference type="STRING" id="1314777.A0A164TIR4"/>
<gene>
    <name evidence="3" type="ORF">SISNIDRAFT_510423</name>
</gene>